<protein>
    <submittedName>
        <fullName evidence="1">Uncharacterized protein</fullName>
    </submittedName>
</protein>
<evidence type="ECO:0000313" key="1">
    <source>
        <dbReference type="EMBL" id="PLX60235.1"/>
    </source>
</evidence>
<accession>A0A2N6CSZ0</accession>
<organism evidence="1 2">
    <name type="scientific">Sedimenticola selenatireducens</name>
    <dbReference type="NCBI Taxonomy" id="191960"/>
    <lineage>
        <taxon>Bacteria</taxon>
        <taxon>Pseudomonadati</taxon>
        <taxon>Pseudomonadota</taxon>
        <taxon>Gammaproteobacteria</taxon>
        <taxon>Chromatiales</taxon>
        <taxon>Sedimenticolaceae</taxon>
        <taxon>Sedimenticola</taxon>
    </lineage>
</organism>
<dbReference type="EMBL" id="PKUN01000027">
    <property type="protein sequence ID" value="PLX60235.1"/>
    <property type="molecule type" value="Genomic_DNA"/>
</dbReference>
<name>A0A2N6CSZ0_9GAMM</name>
<proteinExistence type="predicted"/>
<reference evidence="1 2" key="1">
    <citation type="submission" date="2017-11" db="EMBL/GenBank/DDBJ databases">
        <title>Genome-resolved metagenomics identifies genetic mobility, metabolic interactions, and unexpected diversity in perchlorate-reducing communities.</title>
        <authorList>
            <person name="Barnum T.P."/>
            <person name="Figueroa I.A."/>
            <person name="Carlstrom C.I."/>
            <person name="Lucas L.N."/>
            <person name="Engelbrektson A.L."/>
            <person name="Coates J.D."/>
        </authorList>
    </citation>
    <scope>NUCLEOTIDE SEQUENCE [LARGE SCALE GENOMIC DNA]</scope>
    <source>
        <strain evidence="1">BM301</strain>
    </source>
</reference>
<gene>
    <name evidence="1" type="ORF">C0630_17080</name>
</gene>
<comment type="caution">
    <text evidence="1">The sequence shown here is derived from an EMBL/GenBank/DDBJ whole genome shotgun (WGS) entry which is preliminary data.</text>
</comment>
<evidence type="ECO:0000313" key="2">
    <source>
        <dbReference type="Proteomes" id="UP000235015"/>
    </source>
</evidence>
<dbReference type="AlphaFoldDB" id="A0A2N6CSZ0"/>
<dbReference type="Proteomes" id="UP000235015">
    <property type="component" value="Unassembled WGS sequence"/>
</dbReference>
<sequence length="115" mass="13809">MNKEIAHERLIDFIEANKNSHIDFAQHTYKCGATDFVDQSYDFDPRVNKSVWSYKFKDLYLKTKSFEHYPYFVISIPEKSYLMYKLNSEIFVWVCYTEEQHRGKGYMTDVNGHLN</sequence>